<keyword evidence="2" id="KW-1185">Reference proteome</keyword>
<dbReference type="RefSeq" id="WP_137637273.1">
    <property type="nucleotide sequence ID" value="NZ_BJDN01000006.1"/>
</dbReference>
<dbReference type="InterPro" id="IPR036390">
    <property type="entry name" value="WH_DNA-bd_sf"/>
</dbReference>
<dbReference type="Pfam" id="PF02082">
    <property type="entry name" value="Rrf2"/>
    <property type="match status" value="1"/>
</dbReference>
<evidence type="ECO:0000313" key="2">
    <source>
        <dbReference type="Proteomes" id="UP001597104"/>
    </source>
</evidence>
<dbReference type="Gene3D" id="1.10.10.10">
    <property type="entry name" value="Winged helix-like DNA-binding domain superfamily/Winged helix DNA-binding domain"/>
    <property type="match status" value="1"/>
</dbReference>
<dbReference type="PROSITE" id="PS51197">
    <property type="entry name" value="HTH_RRF2_2"/>
    <property type="match status" value="1"/>
</dbReference>
<accession>A0ABW3EEY6</accession>
<dbReference type="InterPro" id="IPR036388">
    <property type="entry name" value="WH-like_DNA-bd_sf"/>
</dbReference>
<dbReference type="EMBL" id="JBHTIO010000032">
    <property type="protein sequence ID" value="MFD0897419.1"/>
    <property type="molecule type" value="Genomic_DNA"/>
</dbReference>
<organism evidence="1 2">
    <name type="scientific">Loigolactobacillus binensis</name>
    <dbReference type="NCBI Taxonomy" id="2559922"/>
    <lineage>
        <taxon>Bacteria</taxon>
        <taxon>Bacillati</taxon>
        <taxon>Bacillota</taxon>
        <taxon>Bacilli</taxon>
        <taxon>Lactobacillales</taxon>
        <taxon>Lactobacillaceae</taxon>
        <taxon>Loigolactobacillus</taxon>
    </lineage>
</organism>
<reference evidence="2" key="1">
    <citation type="journal article" date="2019" name="Int. J. Syst. Evol. Microbiol.">
        <title>The Global Catalogue of Microorganisms (GCM) 10K type strain sequencing project: providing services to taxonomists for standard genome sequencing and annotation.</title>
        <authorList>
            <consortium name="The Broad Institute Genomics Platform"/>
            <consortium name="The Broad Institute Genome Sequencing Center for Infectious Disease"/>
            <person name="Wu L."/>
            <person name="Ma J."/>
        </authorList>
    </citation>
    <scope>NUCLEOTIDE SEQUENCE [LARGE SCALE GENOMIC DNA]</scope>
    <source>
        <strain evidence="2">CCM 8925</strain>
    </source>
</reference>
<dbReference type="Proteomes" id="UP001597104">
    <property type="component" value="Unassembled WGS sequence"/>
</dbReference>
<evidence type="ECO:0000313" key="1">
    <source>
        <dbReference type="EMBL" id="MFD0897419.1"/>
    </source>
</evidence>
<dbReference type="PANTHER" id="PTHR33221:SF15">
    <property type="entry name" value="HTH-TYPE TRANSCRIPTIONAL REGULATOR YWGB-RELATED"/>
    <property type="match status" value="1"/>
</dbReference>
<name>A0ABW3EEY6_9LACO</name>
<proteinExistence type="predicted"/>
<dbReference type="SUPFAM" id="SSF46785">
    <property type="entry name" value="Winged helix' DNA-binding domain"/>
    <property type="match status" value="1"/>
</dbReference>
<gene>
    <name evidence="1" type="ORF">ACFQZ7_06660</name>
</gene>
<dbReference type="PANTHER" id="PTHR33221">
    <property type="entry name" value="WINGED HELIX-TURN-HELIX TRANSCRIPTIONAL REGULATOR, RRF2 FAMILY"/>
    <property type="match status" value="1"/>
</dbReference>
<dbReference type="InterPro" id="IPR000944">
    <property type="entry name" value="Tscrpt_reg_Rrf2"/>
</dbReference>
<comment type="caution">
    <text evidence="1">The sequence shown here is derived from an EMBL/GenBank/DDBJ whole genome shotgun (WGS) entry which is preliminary data.</text>
</comment>
<protein>
    <submittedName>
        <fullName evidence="1">Rrf2 family transcriptional regulator</fullName>
    </submittedName>
</protein>
<sequence length="145" mass="15906">MKYSHRLSDAIHILAYVKIYHDSDLSSRTIALSVESNPSLVRRLMATLAKAGLLTTHPGTVAPELARPANSITMLDIYHALDDGQLLHIDEKTNPLCIVGGNIQDTLNEAYQKVQAAAENVMTEITLQSIIDDILARQKSKAKNS</sequence>